<accession>A0ACC8EN37</accession>
<dbReference type="EMBL" id="KV748257">
    <property type="protein sequence ID" value="OCK87660.1"/>
    <property type="molecule type" value="Genomic_DNA"/>
</dbReference>
<sequence>MYLFTVLIAFVTLTPKTIAGPMVNSIADSTGNYLAARDPDACFKYNYATKFTCSQRLVPALTANLAIAQACSAITACMPLEGPFVNSSGTAGNLFAKVHIGDQCVMGKTTFTAALCQQYFNQFMNAQCGGSGDNFICDNSTLSISD</sequence>
<protein>
    <submittedName>
        <fullName evidence="1">Uncharacterized protein</fullName>
    </submittedName>
</protein>
<dbReference type="Proteomes" id="UP000250078">
    <property type="component" value="Unassembled WGS sequence"/>
</dbReference>
<organism evidence="1 2">
    <name type="scientific">Cenococcum geophilum 1.58</name>
    <dbReference type="NCBI Taxonomy" id="794803"/>
    <lineage>
        <taxon>Eukaryota</taxon>
        <taxon>Fungi</taxon>
        <taxon>Dikarya</taxon>
        <taxon>Ascomycota</taxon>
        <taxon>Pezizomycotina</taxon>
        <taxon>Dothideomycetes</taxon>
        <taxon>Pleosporomycetidae</taxon>
        <taxon>Gloniales</taxon>
        <taxon>Gloniaceae</taxon>
        <taxon>Cenococcum</taxon>
    </lineage>
</organism>
<proteinExistence type="predicted"/>
<gene>
    <name evidence="1" type="ORF">K441DRAFT_670380</name>
</gene>
<evidence type="ECO:0000313" key="2">
    <source>
        <dbReference type="Proteomes" id="UP000250078"/>
    </source>
</evidence>
<name>A0ACC8EN37_9PEZI</name>
<reference evidence="1 2" key="1">
    <citation type="journal article" date="2016" name="Nat. Commun.">
        <title>Ectomycorrhizal ecology is imprinted in the genome of the dominant symbiotic fungus Cenococcum geophilum.</title>
        <authorList>
            <consortium name="DOE Joint Genome Institute"/>
            <person name="Peter M."/>
            <person name="Kohler A."/>
            <person name="Ohm R.A."/>
            <person name="Kuo A."/>
            <person name="Krutzmann J."/>
            <person name="Morin E."/>
            <person name="Arend M."/>
            <person name="Barry K.W."/>
            <person name="Binder M."/>
            <person name="Choi C."/>
            <person name="Clum A."/>
            <person name="Copeland A."/>
            <person name="Grisel N."/>
            <person name="Haridas S."/>
            <person name="Kipfer T."/>
            <person name="LaButti K."/>
            <person name="Lindquist E."/>
            <person name="Lipzen A."/>
            <person name="Maire R."/>
            <person name="Meier B."/>
            <person name="Mihaltcheva S."/>
            <person name="Molinier V."/>
            <person name="Murat C."/>
            <person name="Poggeler S."/>
            <person name="Quandt C.A."/>
            <person name="Sperisen C."/>
            <person name="Tritt A."/>
            <person name="Tisserant E."/>
            <person name="Crous P.W."/>
            <person name="Henrissat B."/>
            <person name="Nehls U."/>
            <person name="Egli S."/>
            <person name="Spatafora J.W."/>
            <person name="Grigoriev I.V."/>
            <person name="Martin F.M."/>
        </authorList>
    </citation>
    <scope>NUCLEOTIDE SEQUENCE [LARGE SCALE GENOMIC DNA]</scope>
    <source>
        <strain evidence="1 2">1.58</strain>
    </source>
</reference>
<keyword evidence="2" id="KW-1185">Reference proteome</keyword>
<evidence type="ECO:0000313" key="1">
    <source>
        <dbReference type="EMBL" id="OCK87660.1"/>
    </source>
</evidence>